<proteinExistence type="predicted"/>
<keyword evidence="2" id="KW-1185">Reference proteome</keyword>
<dbReference type="Proteomes" id="UP000481421">
    <property type="component" value="Unassembled WGS sequence"/>
</dbReference>
<name>A0A6B3RIF9_9RHOB</name>
<evidence type="ECO:0000313" key="1">
    <source>
        <dbReference type="EMBL" id="NEX45201.1"/>
    </source>
</evidence>
<dbReference type="EMBL" id="JAAIKE010000001">
    <property type="protein sequence ID" value="NEX45201.1"/>
    <property type="molecule type" value="Genomic_DNA"/>
</dbReference>
<accession>A0A6B3RIF9</accession>
<evidence type="ECO:0000313" key="2">
    <source>
        <dbReference type="Proteomes" id="UP000481421"/>
    </source>
</evidence>
<dbReference type="RefSeq" id="WP_164609212.1">
    <property type="nucleotide sequence ID" value="NZ_JAAIKE010000001.1"/>
</dbReference>
<dbReference type="AlphaFoldDB" id="A0A6B3RIF9"/>
<comment type="caution">
    <text evidence="1">The sequence shown here is derived from an EMBL/GenBank/DDBJ whole genome shotgun (WGS) entry which is preliminary data.</text>
</comment>
<reference evidence="1 2" key="1">
    <citation type="submission" date="2020-02" db="EMBL/GenBank/DDBJ databases">
        <title>Rhodobacter algicola sp. nov., isolated from microalga culture.</title>
        <authorList>
            <person name="Park C.-Y."/>
        </authorList>
    </citation>
    <scope>NUCLEOTIDE SEQUENCE [LARGE SCALE GENOMIC DNA]</scope>
    <source>
        <strain evidence="1 2">ETT8</strain>
    </source>
</reference>
<protein>
    <submittedName>
        <fullName evidence="1">Uncharacterized protein</fullName>
    </submittedName>
</protein>
<sequence length="62" mass="6951">MSRSACPSFWNNFRAFRRHTVGLSRKERAKMAALLRLGPLALLCGVAAAFCTEDEARRRIGL</sequence>
<gene>
    <name evidence="1" type="ORF">G3572_03215</name>
</gene>
<organism evidence="1 2">
    <name type="scientific">Pseudotabrizicola algicola</name>
    <dbReference type="NCBI Taxonomy" id="2709381"/>
    <lineage>
        <taxon>Bacteria</taxon>
        <taxon>Pseudomonadati</taxon>
        <taxon>Pseudomonadota</taxon>
        <taxon>Alphaproteobacteria</taxon>
        <taxon>Rhodobacterales</taxon>
        <taxon>Paracoccaceae</taxon>
        <taxon>Pseudotabrizicola</taxon>
    </lineage>
</organism>